<reference evidence="4 5" key="2">
    <citation type="journal article" date="2007" name="PLoS Biol.">
        <title>Principles of genome evolution in the Drosophila melanogaster species group.</title>
        <authorList>
            <person name="Ranz J.M."/>
            <person name="Maurin D."/>
            <person name="Chan Y.S."/>
            <person name="von Grotthuss M."/>
            <person name="Hillier L.W."/>
            <person name="Roote J."/>
            <person name="Ashburner M."/>
            <person name="Bergman C.M."/>
        </authorList>
    </citation>
    <scope>NUCLEOTIDE SEQUENCE [LARGE SCALE GENOMIC DNA]</scope>
    <source>
        <strain evidence="5">Tai18E2 / Tucson 14021-0261.01</strain>
    </source>
</reference>
<comment type="similarity">
    <text evidence="1 2">Belongs to the DXO/Dom3Z family.</text>
</comment>
<keyword evidence="2" id="KW-0694">RNA-binding</keyword>
<dbReference type="PANTHER" id="PTHR12395">
    <property type="entry name" value="DOM-3 RELATED"/>
    <property type="match status" value="1"/>
</dbReference>
<dbReference type="GO" id="GO:0005634">
    <property type="term" value="C:nucleus"/>
    <property type="evidence" value="ECO:0007669"/>
    <property type="project" value="UniProtKB-SubCell"/>
</dbReference>
<reference evidence="4 5" key="1">
    <citation type="journal article" date="2007" name="Nature">
        <title>Evolution of genes and genomes on the Drosophila phylogeny.</title>
        <authorList>
            <consortium name="Drosophila 12 Genomes Consortium"/>
            <person name="Clark A.G."/>
            <person name="Eisen M.B."/>
            <person name="Smith D.R."/>
            <person name="Bergman C.M."/>
            <person name="Oliver B."/>
            <person name="Markow T.A."/>
            <person name="Kaufman T.C."/>
            <person name="Kellis M."/>
            <person name="Gelbart W."/>
            <person name="Iyer V.N."/>
            <person name="Pollard D.A."/>
            <person name="Sackton T.B."/>
            <person name="Larracuente A.M."/>
            <person name="Singh N.D."/>
            <person name="Abad J.P."/>
            <person name="Abt D.N."/>
            <person name="Adryan B."/>
            <person name="Aguade M."/>
            <person name="Akashi H."/>
            <person name="Anderson W.W."/>
            <person name="Aquadro C.F."/>
            <person name="Ardell D.H."/>
            <person name="Arguello R."/>
            <person name="Artieri C.G."/>
            <person name="Barbash D.A."/>
            <person name="Barker D."/>
            <person name="Barsanti P."/>
            <person name="Batterham P."/>
            <person name="Batzoglou S."/>
            <person name="Begun D."/>
            <person name="Bhutkar A."/>
            <person name="Blanco E."/>
            <person name="Bosak S.A."/>
            <person name="Bradley R.K."/>
            <person name="Brand A.D."/>
            <person name="Brent M.R."/>
            <person name="Brooks A.N."/>
            <person name="Brown R.H."/>
            <person name="Butlin R.K."/>
            <person name="Caggese C."/>
            <person name="Calvi B.R."/>
            <person name="Bernardo de Carvalho A."/>
            <person name="Caspi A."/>
            <person name="Castrezana S."/>
            <person name="Celniker S.E."/>
            <person name="Chang J.L."/>
            <person name="Chapple C."/>
            <person name="Chatterji S."/>
            <person name="Chinwalla A."/>
            <person name="Civetta A."/>
            <person name="Clifton S.W."/>
            <person name="Comeron J.M."/>
            <person name="Costello J.C."/>
            <person name="Coyne J.A."/>
            <person name="Daub J."/>
            <person name="David R.G."/>
            <person name="Delcher A.L."/>
            <person name="Delehaunty K."/>
            <person name="Do C.B."/>
            <person name="Ebling H."/>
            <person name="Edwards K."/>
            <person name="Eickbush T."/>
            <person name="Evans J.D."/>
            <person name="Filipski A."/>
            <person name="Findeiss S."/>
            <person name="Freyhult E."/>
            <person name="Fulton L."/>
            <person name="Fulton R."/>
            <person name="Garcia A.C."/>
            <person name="Gardiner A."/>
            <person name="Garfield D.A."/>
            <person name="Garvin B.E."/>
            <person name="Gibson G."/>
            <person name="Gilbert D."/>
            <person name="Gnerre S."/>
            <person name="Godfrey J."/>
            <person name="Good R."/>
            <person name="Gotea V."/>
            <person name="Gravely B."/>
            <person name="Greenberg A.J."/>
            <person name="Griffiths-Jones S."/>
            <person name="Gross S."/>
            <person name="Guigo R."/>
            <person name="Gustafson E.A."/>
            <person name="Haerty W."/>
            <person name="Hahn M.W."/>
            <person name="Halligan D.L."/>
            <person name="Halpern A.L."/>
            <person name="Halter G.M."/>
            <person name="Han M.V."/>
            <person name="Heger A."/>
            <person name="Hillier L."/>
            <person name="Hinrichs A.S."/>
            <person name="Holmes I."/>
            <person name="Hoskins R.A."/>
            <person name="Hubisz M.J."/>
            <person name="Hultmark D."/>
            <person name="Huntley M.A."/>
            <person name="Jaffe D.B."/>
            <person name="Jagadeeshan S."/>
            <person name="Jeck W.R."/>
            <person name="Johnson J."/>
            <person name="Jones C.D."/>
            <person name="Jordan W.C."/>
            <person name="Karpen G.H."/>
            <person name="Kataoka E."/>
            <person name="Keightley P.D."/>
            <person name="Kheradpour P."/>
            <person name="Kirkness E.F."/>
            <person name="Koerich L.B."/>
            <person name="Kristiansen K."/>
            <person name="Kudrna D."/>
            <person name="Kulathinal R.J."/>
            <person name="Kumar S."/>
            <person name="Kwok R."/>
            <person name="Lander E."/>
            <person name="Langley C.H."/>
            <person name="Lapoint R."/>
            <person name="Lazzaro B.P."/>
            <person name="Lee S.J."/>
            <person name="Levesque L."/>
            <person name="Li R."/>
            <person name="Lin C.F."/>
            <person name="Lin M.F."/>
            <person name="Lindblad-Toh K."/>
            <person name="Llopart A."/>
            <person name="Long M."/>
            <person name="Low L."/>
            <person name="Lozovsky E."/>
            <person name="Lu J."/>
            <person name="Luo M."/>
            <person name="Machado C.A."/>
            <person name="Makalowski W."/>
            <person name="Marzo M."/>
            <person name="Matsuda M."/>
            <person name="Matzkin L."/>
            <person name="McAllister B."/>
            <person name="McBride C.S."/>
            <person name="McKernan B."/>
            <person name="McKernan K."/>
            <person name="Mendez-Lago M."/>
            <person name="Minx P."/>
            <person name="Mollenhauer M.U."/>
            <person name="Montooth K."/>
            <person name="Mount S.M."/>
            <person name="Mu X."/>
            <person name="Myers E."/>
            <person name="Negre B."/>
            <person name="Newfeld S."/>
            <person name="Nielsen R."/>
            <person name="Noor M.A."/>
            <person name="O'Grady P."/>
            <person name="Pachter L."/>
            <person name="Papaceit M."/>
            <person name="Parisi M.J."/>
            <person name="Parisi M."/>
            <person name="Parts L."/>
            <person name="Pedersen J.S."/>
            <person name="Pesole G."/>
            <person name="Phillippy A.M."/>
            <person name="Ponting C.P."/>
            <person name="Pop M."/>
            <person name="Porcelli D."/>
            <person name="Powell J.R."/>
            <person name="Prohaska S."/>
            <person name="Pruitt K."/>
            <person name="Puig M."/>
            <person name="Quesneville H."/>
            <person name="Ram K.R."/>
            <person name="Rand D."/>
            <person name="Rasmussen M.D."/>
            <person name="Reed L.K."/>
            <person name="Reenan R."/>
            <person name="Reily A."/>
            <person name="Remington K.A."/>
            <person name="Rieger T.T."/>
            <person name="Ritchie M.G."/>
            <person name="Robin C."/>
            <person name="Rogers Y.H."/>
            <person name="Rohde C."/>
            <person name="Rozas J."/>
            <person name="Rubenfield M.J."/>
            <person name="Ruiz A."/>
            <person name="Russo S."/>
            <person name="Salzberg S.L."/>
            <person name="Sanchez-Gracia A."/>
            <person name="Saranga D.J."/>
            <person name="Sato H."/>
            <person name="Schaeffer S.W."/>
            <person name="Schatz M.C."/>
            <person name="Schlenke T."/>
            <person name="Schwartz R."/>
            <person name="Segarra C."/>
            <person name="Singh R.S."/>
            <person name="Sirot L."/>
            <person name="Sirota M."/>
            <person name="Sisneros N.B."/>
            <person name="Smith C.D."/>
            <person name="Smith T.F."/>
            <person name="Spieth J."/>
            <person name="Stage D.E."/>
            <person name="Stark A."/>
            <person name="Stephan W."/>
            <person name="Strausberg R.L."/>
            <person name="Strempel S."/>
            <person name="Sturgill D."/>
            <person name="Sutton G."/>
            <person name="Sutton G.G."/>
            <person name="Tao W."/>
            <person name="Teichmann S."/>
            <person name="Tobari Y.N."/>
            <person name="Tomimura Y."/>
            <person name="Tsolas J.M."/>
            <person name="Valente V.L."/>
            <person name="Venter E."/>
            <person name="Venter J.C."/>
            <person name="Vicario S."/>
            <person name="Vieira F.G."/>
            <person name="Vilella A.J."/>
            <person name="Villasante A."/>
            <person name="Walenz B."/>
            <person name="Wang J."/>
            <person name="Wasserman M."/>
            <person name="Watts T."/>
            <person name="Wilson D."/>
            <person name="Wilson R.K."/>
            <person name="Wing R.A."/>
            <person name="Wolfner M.F."/>
            <person name="Wong A."/>
            <person name="Wong G.K."/>
            <person name="Wu C.I."/>
            <person name="Wu G."/>
            <person name="Yamamoto D."/>
            <person name="Yang H.P."/>
            <person name="Yang S.P."/>
            <person name="Yorke J.A."/>
            <person name="Yoshida K."/>
            <person name="Zdobnov E."/>
            <person name="Zhang P."/>
            <person name="Zhang Y."/>
            <person name="Zimin A.V."/>
            <person name="Baldwin J."/>
            <person name="Abdouelleil A."/>
            <person name="Abdulkadir J."/>
            <person name="Abebe A."/>
            <person name="Abera B."/>
            <person name="Abreu J."/>
            <person name="Acer S.C."/>
            <person name="Aftuck L."/>
            <person name="Alexander A."/>
            <person name="An P."/>
            <person name="Anderson E."/>
            <person name="Anderson S."/>
            <person name="Arachi H."/>
            <person name="Azer M."/>
            <person name="Bachantsang P."/>
            <person name="Barry A."/>
            <person name="Bayul T."/>
            <person name="Berlin A."/>
            <person name="Bessette D."/>
            <person name="Bloom T."/>
            <person name="Blye J."/>
            <person name="Boguslavskiy L."/>
            <person name="Bonnet C."/>
            <person name="Boukhgalter B."/>
            <person name="Bourzgui I."/>
            <person name="Brown A."/>
            <person name="Cahill P."/>
            <person name="Channer S."/>
            <person name="Cheshatsang Y."/>
            <person name="Chuda L."/>
            <person name="Citroen M."/>
            <person name="Collymore A."/>
            <person name="Cooke P."/>
            <person name="Costello M."/>
            <person name="D'Aco K."/>
            <person name="Daza R."/>
            <person name="De Haan G."/>
            <person name="DeGray S."/>
            <person name="DeMaso C."/>
            <person name="Dhargay N."/>
            <person name="Dooley K."/>
            <person name="Dooley E."/>
            <person name="Doricent M."/>
            <person name="Dorje P."/>
            <person name="Dorjee K."/>
            <person name="Dupes A."/>
            <person name="Elong R."/>
            <person name="Falk J."/>
            <person name="Farina A."/>
            <person name="Faro S."/>
            <person name="Ferguson D."/>
            <person name="Fisher S."/>
            <person name="Foley C.D."/>
            <person name="Franke A."/>
            <person name="Friedrich D."/>
            <person name="Gadbois L."/>
            <person name="Gearin G."/>
            <person name="Gearin C.R."/>
            <person name="Giannoukos G."/>
            <person name="Goode T."/>
            <person name="Graham J."/>
            <person name="Grandbois E."/>
            <person name="Grewal S."/>
            <person name="Gyaltsen K."/>
            <person name="Hafez N."/>
            <person name="Hagos B."/>
            <person name="Hall J."/>
            <person name="Henson C."/>
            <person name="Hollinger A."/>
            <person name="Honan T."/>
            <person name="Huard M.D."/>
            <person name="Hughes L."/>
            <person name="Hurhula B."/>
            <person name="Husby M.E."/>
            <person name="Kamat A."/>
            <person name="Kanga B."/>
            <person name="Kashin S."/>
            <person name="Khazanovich D."/>
            <person name="Kisner P."/>
            <person name="Lance K."/>
            <person name="Lara M."/>
            <person name="Lee W."/>
            <person name="Lennon N."/>
            <person name="Letendre F."/>
            <person name="LeVine R."/>
            <person name="Lipovsky A."/>
            <person name="Liu X."/>
            <person name="Liu J."/>
            <person name="Liu S."/>
            <person name="Lokyitsang T."/>
            <person name="Lokyitsang Y."/>
            <person name="Lubonja R."/>
            <person name="Lui A."/>
            <person name="MacDonald P."/>
            <person name="Magnisalis V."/>
            <person name="Maru K."/>
            <person name="Matthews C."/>
            <person name="McCusker W."/>
            <person name="McDonough S."/>
            <person name="Mehta T."/>
            <person name="Meldrim J."/>
            <person name="Meneus L."/>
            <person name="Mihai O."/>
            <person name="Mihalev A."/>
            <person name="Mihova T."/>
            <person name="Mittelman R."/>
            <person name="Mlenga V."/>
            <person name="Montmayeur A."/>
            <person name="Mulrain L."/>
            <person name="Navidi A."/>
            <person name="Naylor J."/>
            <person name="Negash T."/>
            <person name="Nguyen T."/>
            <person name="Nguyen N."/>
            <person name="Nicol R."/>
            <person name="Norbu C."/>
            <person name="Norbu N."/>
            <person name="Novod N."/>
            <person name="O'Neill B."/>
            <person name="Osman S."/>
            <person name="Markiewicz E."/>
            <person name="Oyono O.L."/>
            <person name="Patti C."/>
            <person name="Phunkhang P."/>
            <person name="Pierre F."/>
            <person name="Priest M."/>
            <person name="Raghuraman S."/>
            <person name="Rege F."/>
            <person name="Reyes R."/>
            <person name="Rise C."/>
            <person name="Rogov P."/>
            <person name="Ross K."/>
            <person name="Ryan E."/>
            <person name="Settipalli S."/>
            <person name="Shea T."/>
            <person name="Sherpa N."/>
            <person name="Shi L."/>
            <person name="Shih D."/>
            <person name="Sparrow T."/>
            <person name="Spaulding J."/>
            <person name="Stalker J."/>
            <person name="Stange-Thomann N."/>
            <person name="Stavropoulos S."/>
            <person name="Stone C."/>
            <person name="Strader C."/>
            <person name="Tesfaye S."/>
            <person name="Thomson T."/>
            <person name="Thoulutsang Y."/>
            <person name="Thoulutsang D."/>
            <person name="Topham K."/>
            <person name="Topping I."/>
            <person name="Tsamla T."/>
            <person name="Vassiliev H."/>
            <person name="Vo A."/>
            <person name="Wangchuk T."/>
            <person name="Wangdi T."/>
            <person name="Weiand M."/>
            <person name="Wilkinson J."/>
            <person name="Wilson A."/>
            <person name="Yadav S."/>
            <person name="Young G."/>
            <person name="Yu Q."/>
            <person name="Zembek L."/>
            <person name="Zhong D."/>
            <person name="Zimmer A."/>
            <person name="Zwirko Z."/>
            <person name="Jaffe D.B."/>
            <person name="Alvarez P."/>
            <person name="Brockman W."/>
            <person name="Butler J."/>
            <person name="Chin C."/>
            <person name="Gnerre S."/>
            <person name="Grabherr M."/>
            <person name="Kleber M."/>
            <person name="Mauceli E."/>
            <person name="MacCallum I."/>
        </authorList>
    </citation>
    <scope>NUCLEOTIDE SEQUENCE [LARGE SCALE GENOMIC DNA]</scope>
    <source>
        <strain evidence="5">Tai18E2 / Tucson 14021-0261.01</strain>
    </source>
</reference>
<dbReference type="Proteomes" id="UP000002282">
    <property type="component" value="Chromosome X"/>
</dbReference>
<evidence type="ECO:0000256" key="1">
    <source>
        <dbReference type="ARBA" id="ARBA00006562"/>
    </source>
</evidence>
<comment type="subcellular location">
    <subcellularLocation>
        <location evidence="2">Nucleus</location>
    </subcellularLocation>
</comment>
<dbReference type="HOGENOM" id="CLU_024877_1_1_1"/>
<dbReference type="GO" id="GO:0004534">
    <property type="term" value="F:5'-3' RNA exonuclease activity"/>
    <property type="evidence" value="ECO:0007669"/>
    <property type="project" value="EnsemblMetazoa"/>
</dbReference>
<dbReference type="GO" id="GO:0005829">
    <property type="term" value="C:cytosol"/>
    <property type="evidence" value="ECO:0007669"/>
    <property type="project" value="TreeGrafter"/>
</dbReference>
<dbReference type="GO" id="GO:0000956">
    <property type="term" value="P:nuclear-transcribed mRNA catabolic process"/>
    <property type="evidence" value="ECO:0007669"/>
    <property type="project" value="TreeGrafter"/>
</dbReference>
<evidence type="ECO:0000256" key="2">
    <source>
        <dbReference type="RuleBase" id="RU367113"/>
    </source>
</evidence>
<keyword evidence="2" id="KW-0540">Nuclease</keyword>
<dbReference type="OrthoDB" id="5853397at2759"/>
<dbReference type="GO" id="GO:0110155">
    <property type="term" value="P:NAD-cap decapping"/>
    <property type="evidence" value="ECO:0007669"/>
    <property type="project" value="TreeGrafter"/>
</dbReference>
<keyword evidence="2" id="KW-0539">Nucleus</keyword>
<comment type="cofactor">
    <cofactor evidence="2">
        <name>a divalent metal cation</name>
        <dbReference type="ChEBI" id="CHEBI:60240"/>
    </cofactor>
</comment>
<dbReference type="SMR" id="B4Q1V9"/>
<dbReference type="KEGG" id="dya:Dyak_GE15640"/>
<dbReference type="AlphaFoldDB" id="B4Q1V9"/>
<dbReference type="EC" id="3.6.1.-" evidence="2"/>
<keyword evidence="2" id="KW-0479">Metal-binding</keyword>
<evidence type="ECO:0000259" key="3">
    <source>
        <dbReference type="Pfam" id="PF08652"/>
    </source>
</evidence>
<dbReference type="Pfam" id="PF08652">
    <property type="entry name" value="RAI1"/>
    <property type="match status" value="1"/>
</dbReference>
<comment type="function">
    <text evidence="2">Decapping enzyme for NAD-capped RNAs: specifically hydrolyzes the nicotinamide adenine dinucleotide (NAD) cap from a subset of RNAs by removing the entire NAD moiety from the 5'-end of an NAD-capped RNA.</text>
</comment>
<dbReference type="GO" id="GO:0034353">
    <property type="term" value="F:mRNA 5'-diphosphatase activity"/>
    <property type="evidence" value="ECO:0007669"/>
    <property type="project" value="EnsemblMetazoa"/>
</dbReference>
<dbReference type="GO" id="GO:0000166">
    <property type="term" value="F:nucleotide binding"/>
    <property type="evidence" value="ECO:0007669"/>
    <property type="project" value="UniProtKB-KW"/>
</dbReference>
<organism evidence="4 5">
    <name type="scientific">Drosophila yakuba</name>
    <name type="common">Fruit fly</name>
    <dbReference type="NCBI Taxonomy" id="7245"/>
    <lineage>
        <taxon>Eukaryota</taxon>
        <taxon>Metazoa</taxon>
        <taxon>Ecdysozoa</taxon>
        <taxon>Arthropoda</taxon>
        <taxon>Hexapoda</taxon>
        <taxon>Insecta</taxon>
        <taxon>Pterygota</taxon>
        <taxon>Neoptera</taxon>
        <taxon>Endopterygota</taxon>
        <taxon>Diptera</taxon>
        <taxon>Brachycera</taxon>
        <taxon>Muscomorpha</taxon>
        <taxon>Ephydroidea</taxon>
        <taxon>Drosophilidae</taxon>
        <taxon>Drosophila</taxon>
        <taxon>Sophophora</taxon>
    </lineage>
</organism>
<dbReference type="eggNOG" id="KOG1982">
    <property type="taxonomic scope" value="Eukaryota"/>
</dbReference>
<gene>
    <name evidence="4" type="primary">Dyak\GE15640</name>
    <name evidence="4" type="synonym">dyak_GLEANR_17136</name>
    <name evidence="4" type="synonym">GE15640</name>
    <name evidence="4" type="ORF">Dyak_GE15640</name>
</gene>
<dbReference type="OMA" id="VVTWRGH"/>
<dbReference type="InterPro" id="IPR039039">
    <property type="entry name" value="RAI1-like_fam"/>
</dbReference>
<dbReference type="InterPro" id="IPR013961">
    <property type="entry name" value="RAI1"/>
</dbReference>
<sequence length="376" mass="43566">MAENTGFINVPWQQHRLGGRYTRPFPSMSRPKCLGVCSINASRDYVDDASHASYLAGQPWPELPLDLNDGIEDVIRKPLDHIKRDLEYMLLYIKHHQKELLRKRSSDPGNLFLDTDFITLRGILRQIMCLQYDTNRTFRIKATLLNGSVYMAKEETPEQQWENENMSKKQLDMCSWGFKFEQYLTSAQAQGKPITNVPVNEAEEFMGVYRVNLAGIGILYGAELDCVDSLEPVDFNDPKVLDSLNFVELKTSAFNMNRHQMRSFDSYKSANWWSQSFLVAIDTIYVGLRDAKGLVQKIDEIDVRTLNHNKPWNSSAMAWFLEQFLRNLKKLLVTINDPFAVVQVTFQDKRAHYEVLRGPEHQILPDWYRDLLKATT</sequence>
<dbReference type="GO" id="GO:0046872">
    <property type="term" value="F:metal ion binding"/>
    <property type="evidence" value="ECO:0007669"/>
    <property type="project" value="UniProtKB-KW"/>
</dbReference>
<dbReference type="PhylomeDB" id="B4Q1V9"/>
<keyword evidence="5" id="KW-1185">Reference proteome</keyword>
<dbReference type="PANTHER" id="PTHR12395:SF9">
    <property type="entry name" value="DECAPPING AND EXORIBONUCLEASE PROTEIN"/>
    <property type="match status" value="1"/>
</dbReference>
<proteinExistence type="inferred from homology"/>
<accession>B4Q1V9</accession>
<evidence type="ECO:0000313" key="5">
    <source>
        <dbReference type="Proteomes" id="UP000002282"/>
    </source>
</evidence>
<feature type="domain" description="RAI1-like" evidence="3">
    <location>
        <begin position="30"/>
        <end position="369"/>
    </location>
</feature>
<evidence type="ECO:0000313" key="4">
    <source>
        <dbReference type="EMBL" id="EDX02534.1"/>
    </source>
</evidence>
<protein>
    <recommendedName>
        <fullName evidence="2">Decapping nuclease</fullName>
        <ecNumber evidence="2">3.6.1.-</ecNumber>
    </recommendedName>
</protein>
<dbReference type="EMBL" id="CM000162">
    <property type="protein sequence ID" value="EDX02534.1"/>
    <property type="molecule type" value="Genomic_DNA"/>
</dbReference>
<dbReference type="GO" id="GO:0003723">
    <property type="term" value="F:RNA binding"/>
    <property type="evidence" value="ECO:0007669"/>
    <property type="project" value="UniProtKB-KW"/>
</dbReference>
<keyword evidence="2" id="KW-0378">Hydrolase</keyword>
<keyword evidence="2" id="KW-0547">Nucleotide-binding</keyword>
<name>B4Q1V9_DROYA</name>